<proteinExistence type="predicted"/>
<feature type="compositionally biased region" description="Basic residues" evidence="1">
    <location>
        <begin position="66"/>
        <end position="75"/>
    </location>
</feature>
<evidence type="ECO:0000313" key="3">
    <source>
        <dbReference type="Proteomes" id="UP000789901"/>
    </source>
</evidence>
<gene>
    <name evidence="2" type="ORF">GMARGA_LOCUS11469</name>
</gene>
<organism evidence="2 3">
    <name type="scientific">Gigaspora margarita</name>
    <dbReference type="NCBI Taxonomy" id="4874"/>
    <lineage>
        <taxon>Eukaryota</taxon>
        <taxon>Fungi</taxon>
        <taxon>Fungi incertae sedis</taxon>
        <taxon>Mucoromycota</taxon>
        <taxon>Glomeromycotina</taxon>
        <taxon>Glomeromycetes</taxon>
        <taxon>Diversisporales</taxon>
        <taxon>Gigasporaceae</taxon>
        <taxon>Gigaspora</taxon>
    </lineage>
</organism>
<evidence type="ECO:0000313" key="2">
    <source>
        <dbReference type="EMBL" id="CAG8690285.1"/>
    </source>
</evidence>
<keyword evidence="3" id="KW-1185">Reference proteome</keyword>
<comment type="caution">
    <text evidence="2">The sequence shown here is derived from an EMBL/GenBank/DDBJ whole genome shotgun (WGS) entry which is preliminary data.</text>
</comment>
<protein>
    <submittedName>
        <fullName evidence="2">23127_t:CDS:1</fullName>
    </submittedName>
</protein>
<sequence>MNIEVKAQSKHSNNPPNEEKWIHLTNFTNWKNSCKKKTSKMNTKVEKEIKENLKTDIGNKYTTNKDRKHHQDKGK</sequence>
<evidence type="ECO:0000256" key="1">
    <source>
        <dbReference type="SAM" id="MobiDB-lite"/>
    </source>
</evidence>
<reference evidence="2 3" key="1">
    <citation type="submission" date="2021-06" db="EMBL/GenBank/DDBJ databases">
        <authorList>
            <person name="Kallberg Y."/>
            <person name="Tangrot J."/>
            <person name="Rosling A."/>
        </authorList>
    </citation>
    <scope>NUCLEOTIDE SEQUENCE [LARGE SCALE GENOMIC DNA]</scope>
    <source>
        <strain evidence="2 3">120-4 pot B 10/14</strain>
    </source>
</reference>
<dbReference type="Proteomes" id="UP000789901">
    <property type="component" value="Unassembled WGS sequence"/>
</dbReference>
<dbReference type="EMBL" id="CAJVQB010006715">
    <property type="protein sequence ID" value="CAG8690285.1"/>
    <property type="molecule type" value="Genomic_DNA"/>
</dbReference>
<feature type="region of interest" description="Disordered" evidence="1">
    <location>
        <begin position="55"/>
        <end position="75"/>
    </location>
</feature>
<accession>A0ABN7UWB1</accession>
<name>A0ABN7UWB1_GIGMA</name>